<evidence type="ECO:0000313" key="5">
    <source>
        <dbReference type="Proteomes" id="UP001595699"/>
    </source>
</evidence>
<dbReference type="InterPro" id="IPR000792">
    <property type="entry name" value="Tscrpt_reg_LuxR_C"/>
</dbReference>
<organism evidence="4 5">
    <name type="scientific">Tenggerimyces flavus</name>
    <dbReference type="NCBI Taxonomy" id="1708749"/>
    <lineage>
        <taxon>Bacteria</taxon>
        <taxon>Bacillati</taxon>
        <taxon>Actinomycetota</taxon>
        <taxon>Actinomycetes</taxon>
        <taxon>Propionibacteriales</taxon>
        <taxon>Nocardioidaceae</taxon>
        <taxon>Tenggerimyces</taxon>
    </lineage>
</organism>
<keyword evidence="2 4" id="KW-0067">ATP-binding</keyword>
<evidence type="ECO:0000256" key="2">
    <source>
        <dbReference type="ARBA" id="ARBA00022840"/>
    </source>
</evidence>
<sequence length="863" mass="92690">MAGRILEREYELAELAAAAREAAARRGSVVLIHGEAGIGKSSLVDAVRSRLPAEGRMLVGHCDDLATPRVLGPFRDLIGSVGTELADALKDGDDRDRILAALRSELDWSGHPTVLAIEDAHWADDASLDLLRFLVRRVNDLPVVLLLTYRDEELYRGHPLHQVLGITSGGVRRFMLRRLSAEAVHHLSANAASGVDADELFEVTSGNPFFVTEVLGDRPGVRRVPPTVVAAVLARLGSLGNDVREAVQQLSVIPNAIDRQLVDSLIGGGLPALAEAEERGLLNVTPTRVRFRHELTRRAVVDALPAARRTALNRTVLDHLVKDQAADVAKLMHHAAEAGDAAMIVEHGPGAAKTAAASGAHREAAAYYDLVLEHAESFDVAARSALYELCAIEHQTIGEPANAVQAQRQAVQLSRDLGDDAVLGARLCAITRMHWWAGDRAAAEATAREAFTVVERTPNLALLARAYNSLVVNDVLAYRATEALRLAEDAVALARKAGDDAILAYGLANLGLARWHCGQAGGRELLDESLWVALAASETDHVCRAYATIGWELLGRYQLTEADVYIDAGIELADRSEQFGFLDFLNVQRARLLLARGAWDEAVRIADLSLTADRPGIRCAALTVVGRVHARRREAHALEDLAEAVEVGLQLDEPLWLGPAAAAAAEGAWLRGDAAGAVDVAAASFRLLVERDATPLSSELGFWLKKAGATITVPATDEPFGMLANGRWREAAEVFAAEGARYEHALALCESGDPNDLIAALETLDALSAVALADLTRRRLRGLGVTGVPRGPAASTRQNPAGLTQRQVEVLELLEQGLSNAEIAERLVVSVRTAGNHVAAVLDKLGARNRDRAVELWRDLRQA</sequence>
<dbReference type="PRINTS" id="PR00038">
    <property type="entry name" value="HTHLUXR"/>
</dbReference>
<dbReference type="InterPro" id="IPR041664">
    <property type="entry name" value="AAA_16"/>
</dbReference>
<dbReference type="EMBL" id="JBHRZH010000056">
    <property type="protein sequence ID" value="MFC3766692.1"/>
    <property type="molecule type" value="Genomic_DNA"/>
</dbReference>
<dbReference type="InterPro" id="IPR011990">
    <property type="entry name" value="TPR-like_helical_dom_sf"/>
</dbReference>
<dbReference type="InterPro" id="IPR016032">
    <property type="entry name" value="Sig_transdc_resp-reg_C-effctor"/>
</dbReference>
<dbReference type="Pfam" id="PF13191">
    <property type="entry name" value="AAA_16"/>
    <property type="match status" value="1"/>
</dbReference>
<dbReference type="SUPFAM" id="SSF52540">
    <property type="entry name" value="P-loop containing nucleoside triphosphate hydrolases"/>
    <property type="match status" value="1"/>
</dbReference>
<dbReference type="Gene3D" id="1.25.40.10">
    <property type="entry name" value="Tetratricopeptide repeat domain"/>
    <property type="match status" value="1"/>
</dbReference>
<accession>A0ABV7YQQ4</accession>
<evidence type="ECO:0000313" key="4">
    <source>
        <dbReference type="EMBL" id="MFC3766692.1"/>
    </source>
</evidence>
<dbReference type="Proteomes" id="UP001595699">
    <property type="component" value="Unassembled WGS sequence"/>
</dbReference>
<dbReference type="CDD" id="cd06170">
    <property type="entry name" value="LuxR_C_like"/>
    <property type="match status" value="1"/>
</dbReference>
<dbReference type="RefSeq" id="WP_205118301.1">
    <property type="nucleotide sequence ID" value="NZ_JAFBCM010000001.1"/>
</dbReference>
<dbReference type="InterPro" id="IPR036388">
    <property type="entry name" value="WH-like_DNA-bd_sf"/>
</dbReference>
<dbReference type="PANTHER" id="PTHR16305:SF28">
    <property type="entry name" value="GUANYLATE CYCLASE DOMAIN-CONTAINING PROTEIN"/>
    <property type="match status" value="1"/>
</dbReference>
<dbReference type="PANTHER" id="PTHR16305">
    <property type="entry name" value="TESTICULAR SOLUBLE ADENYLYL CYCLASE"/>
    <property type="match status" value="1"/>
</dbReference>
<proteinExistence type="predicted"/>
<dbReference type="InterPro" id="IPR027417">
    <property type="entry name" value="P-loop_NTPase"/>
</dbReference>
<keyword evidence="5" id="KW-1185">Reference proteome</keyword>
<dbReference type="PROSITE" id="PS50043">
    <property type="entry name" value="HTH_LUXR_2"/>
    <property type="match status" value="1"/>
</dbReference>
<name>A0ABV7YQQ4_9ACTN</name>
<evidence type="ECO:0000259" key="3">
    <source>
        <dbReference type="PROSITE" id="PS50043"/>
    </source>
</evidence>
<reference evidence="5" key="1">
    <citation type="journal article" date="2019" name="Int. J. Syst. Evol. Microbiol.">
        <title>The Global Catalogue of Microorganisms (GCM) 10K type strain sequencing project: providing services to taxonomists for standard genome sequencing and annotation.</title>
        <authorList>
            <consortium name="The Broad Institute Genomics Platform"/>
            <consortium name="The Broad Institute Genome Sequencing Center for Infectious Disease"/>
            <person name="Wu L."/>
            <person name="Ma J."/>
        </authorList>
    </citation>
    <scope>NUCLEOTIDE SEQUENCE [LARGE SCALE GENOMIC DNA]</scope>
    <source>
        <strain evidence="5">CGMCC 4.7241</strain>
    </source>
</reference>
<dbReference type="SMART" id="SM00421">
    <property type="entry name" value="HTH_LUXR"/>
    <property type="match status" value="1"/>
</dbReference>
<dbReference type="SUPFAM" id="SSF48452">
    <property type="entry name" value="TPR-like"/>
    <property type="match status" value="1"/>
</dbReference>
<feature type="domain" description="HTH luxR-type" evidence="3">
    <location>
        <begin position="796"/>
        <end position="861"/>
    </location>
</feature>
<gene>
    <name evidence="4" type="ORF">ACFOUW_38095</name>
</gene>
<evidence type="ECO:0000256" key="1">
    <source>
        <dbReference type="ARBA" id="ARBA00022741"/>
    </source>
</evidence>
<dbReference type="Pfam" id="PF00196">
    <property type="entry name" value="GerE"/>
    <property type="match status" value="1"/>
</dbReference>
<keyword evidence="1" id="KW-0547">Nucleotide-binding</keyword>
<dbReference type="GO" id="GO:0005524">
    <property type="term" value="F:ATP binding"/>
    <property type="evidence" value="ECO:0007669"/>
    <property type="project" value="UniProtKB-KW"/>
</dbReference>
<dbReference type="Gene3D" id="3.40.50.300">
    <property type="entry name" value="P-loop containing nucleotide triphosphate hydrolases"/>
    <property type="match status" value="1"/>
</dbReference>
<protein>
    <submittedName>
        <fullName evidence="4">ATP-binding protein</fullName>
    </submittedName>
</protein>
<comment type="caution">
    <text evidence="4">The sequence shown here is derived from an EMBL/GenBank/DDBJ whole genome shotgun (WGS) entry which is preliminary data.</text>
</comment>
<dbReference type="Gene3D" id="1.10.10.10">
    <property type="entry name" value="Winged helix-like DNA-binding domain superfamily/Winged helix DNA-binding domain"/>
    <property type="match status" value="1"/>
</dbReference>
<dbReference type="SUPFAM" id="SSF46894">
    <property type="entry name" value="C-terminal effector domain of the bipartite response regulators"/>
    <property type="match status" value="1"/>
</dbReference>